<protein>
    <submittedName>
        <fullName evidence="5">Sprouty related EVH1 domain containing 1</fullName>
    </submittedName>
</protein>
<evidence type="ECO:0000259" key="4">
    <source>
        <dbReference type="PROSITE" id="PS50229"/>
    </source>
</evidence>
<accession>A0A8C4QIM5</accession>
<sequence>MSEETTPHDEISMVRVRAVVMTRDDSSGGWVPLAGGGISMVGIYKRVAQDEPTSTLFRIYGERLRDSLVMLECLLAHDVVYNRVSPTFHHWQIHQKRFGLTFLSPSDAQTFDGALRKALEDLEQGARLLARGQSEKEPAEELLNRNGSSSESLASTLAVQRRDDFWQRFGLPGEGLHGSYFNTQPTDSYSTYHTLYPNDTPQQAVVGTQPVRSSSKRYDVESGEHLRCVYCREVFVRGENGRGRCQDAPDPMRTVIRRASCMWCAESVLYHCMSDSEGDYSEPCSCDAAEAGCCLRWLALSGLALLAPCMCCYPPLMMCHRCGERCGCCGARHKAIS</sequence>
<keyword evidence="3" id="KW-0472">Membrane</keyword>
<keyword evidence="6" id="KW-1185">Reference proteome</keyword>
<dbReference type="InterPro" id="IPR000697">
    <property type="entry name" value="WH1/EVH1_dom"/>
</dbReference>
<dbReference type="GO" id="GO:0019901">
    <property type="term" value="F:protein kinase binding"/>
    <property type="evidence" value="ECO:0007669"/>
    <property type="project" value="TreeGrafter"/>
</dbReference>
<dbReference type="Pfam" id="PF05210">
    <property type="entry name" value="Sprouty"/>
    <property type="match status" value="1"/>
</dbReference>
<evidence type="ECO:0000256" key="2">
    <source>
        <dbReference type="ARBA" id="ARBA00022475"/>
    </source>
</evidence>
<dbReference type="Gene3D" id="2.30.29.30">
    <property type="entry name" value="Pleckstrin-homology domain (PH domain)/Phosphotyrosine-binding domain (PTB)"/>
    <property type="match status" value="1"/>
</dbReference>
<dbReference type="GeneTree" id="ENSGT00940000159180"/>
<dbReference type="PROSITE" id="PS50229">
    <property type="entry name" value="WH1"/>
    <property type="match status" value="1"/>
</dbReference>
<dbReference type="SMART" id="SM00461">
    <property type="entry name" value="WH1"/>
    <property type="match status" value="1"/>
</dbReference>
<dbReference type="PANTHER" id="PTHR11202:SF3">
    <property type="entry name" value="SPROUTY-RELATED PROTEIN WITH EVH-1 DOMAIN, ISOFORM C"/>
    <property type="match status" value="1"/>
</dbReference>
<evidence type="ECO:0000313" key="5">
    <source>
        <dbReference type="Ensembl" id="ENSEBUP00000016012.1"/>
    </source>
</evidence>
<comment type="subcellular location">
    <subcellularLocation>
        <location evidence="1">Cell membrane</location>
        <topology evidence="1">Peripheral membrane protein</topology>
    </subcellularLocation>
</comment>
<reference evidence="5" key="2">
    <citation type="submission" date="2025-09" db="UniProtKB">
        <authorList>
            <consortium name="Ensembl"/>
        </authorList>
    </citation>
    <scope>IDENTIFICATION</scope>
</reference>
<proteinExistence type="predicted"/>
<evidence type="ECO:0000256" key="1">
    <source>
        <dbReference type="ARBA" id="ARBA00004202"/>
    </source>
</evidence>
<evidence type="ECO:0000256" key="3">
    <source>
        <dbReference type="ARBA" id="ARBA00023136"/>
    </source>
</evidence>
<organism evidence="5 6">
    <name type="scientific">Eptatretus burgeri</name>
    <name type="common">Inshore hagfish</name>
    <dbReference type="NCBI Taxonomy" id="7764"/>
    <lineage>
        <taxon>Eukaryota</taxon>
        <taxon>Metazoa</taxon>
        <taxon>Chordata</taxon>
        <taxon>Craniata</taxon>
        <taxon>Vertebrata</taxon>
        <taxon>Cyclostomata</taxon>
        <taxon>Myxini</taxon>
        <taxon>Myxiniformes</taxon>
        <taxon>Myxinidae</taxon>
        <taxon>Eptatretinae</taxon>
        <taxon>Eptatretus</taxon>
    </lineage>
</organism>
<dbReference type="SUPFAM" id="SSF50729">
    <property type="entry name" value="PH domain-like"/>
    <property type="match status" value="1"/>
</dbReference>
<keyword evidence="2" id="KW-1003">Cell membrane</keyword>
<dbReference type="Ensembl" id="ENSEBUT00000016588.1">
    <property type="protein sequence ID" value="ENSEBUP00000016012.1"/>
    <property type="gene ID" value="ENSEBUG00000010039.1"/>
</dbReference>
<dbReference type="GO" id="GO:0043409">
    <property type="term" value="P:negative regulation of MAPK cascade"/>
    <property type="evidence" value="ECO:0007669"/>
    <property type="project" value="TreeGrafter"/>
</dbReference>
<reference evidence="5" key="1">
    <citation type="submission" date="2025-08" db="UniProtKB">
        <authorList>
            <consortium name="Ensembl"/>
        </authorList>
    </citation>
    <scope>IDENTIFICATION</scope>
</reference>
<dbReference type="FunFam" id="2.30.29.30:FF:000052">
    <property type="entry name" value="Sprouty-related, EVH1 domain containing 2"/>
    <property type="match status" value="1"/>
</dbReference>
<dbReference type="PROSITE" id="PS51227">
    <property type="entry name" value="SPR"/>
    <property type="match status" value="1"/>
</dbReference>
<dbReference type="AlphaFoldDB" id="A0A8C4QIM5"/>
<dbReference type="InterPro" id="IPR007875">
    <property type="entry name" value="Sprouty"/>
</dbReference>
<dbReference type="InterPro" id="IPR041937">
    <property type="entry name" value="SPRE_EVH1"/>
</dbReference>
<dbReference type="Proteomes" id="UP000694388">
    <property type="component" value="Unplaced"/>
</dbReference>
<dbReference type="InterPro" id="IPR011993">
    <property type="entry name" value="PH-like_dom_sf"/>
</dbReference>
<name>A0A8C4QIM5_EPTBU</name>
<dbReference type="PANTHER" id="PTHR11202">
    <property type="entry name" value="SPROUTY-RELATED, EVH1 DOMAIN-CONTAINING PROTEIN FAMILY MEMBER"/>
    <property type="match status" value="1"/>
</dbReference>
<dbReference type="Pfam" id="PF00568">
    <property type="entry name" value="WH1"/>
    <property type="match status" value="1"/>
</dbReference>
<evidence type="ECO:0000313" key="6">
    <source>
        <dbReference type="Proteomes" id="UP000694388"/>
    </source>
</evidence>
<dbReference type="CDD" id="cd10574">
    <property type="entry name" value="EVH1_SPRED-like"/>
    <property type="match status" value="1"/>
</dbReference>
<feature type="domain" description="WH1" evidence="4">
    <location>
        <begin position="5"/>
        <end position="122"/>
    </location>
</feature>
<dbReference type="GO" id="GO:0005886">
    <property type="term" value="C:plasma membrane"/>
    <property type="evidence" value="ECO:0007669"/>
    <property type="project" value="UniProtKB-SubCell"/>
</dbReference>